<evidence type="ECO:0000256" key="6">
    <source>
        <dbReference type="PIRNR" id="PIRNR000183"/>
    </source>
</evidence>
<comment type="similarity">
    <text evidence="2 6">Belongs to the AlaDH/PNT family.</text>
</comment>
<dbReference type="InterPro" id="IPR007886">
    <property type="entry name" value="AlaDH/PNT_N"/>
</dbReference>
<evidence type="ECO:0000313" key="9">
    <source>
        <dbReference type="EMBL" id="MDZ8161163.1"/>
    </source>
</evidence>
<feature type="domain" description="Alanine dehydrogenase/pyridine nucleotide transhydrogenase NAD(H)-binding" evidence="7">
    <location>
        <begin position="149"/>
        <end position="297"/>
    </location>
</feature>
<evidence type="ECO:0000256" key="2">
    <source>
        <dbReference type="ARBA" id="ARBA00005689"/>
    </source>
</evidence>
<reference evidence="9 10" key="1">
    <citation type="submission" date="2023-10" db="EMBL/GenBank/DDBJ databases">
        <title>Microbacterium xanthum sp. nov., isolated from seaweed.</title>
        <authorList>
            <person name="Lee S.D."/>
        </authorList>
    </citation>
    <scope>NUCLEOTIDE SEQUENCE [LARGE SCALE GENOMIC DNA]</scope>
    <source>
        <strain evidence="9 10">KCTC 19124</strain>
    </source>
</reference>
<dbReference type="GO" id="GO:0000286">
    <property type="term" value="F:alanine dehydrogenase activity"/>
    <property type="evidence" value="ECO:0007669"/>
    <property type="project" value="UniProtKB-EC"/>
</dbReference>
<name>A0ABU5N510_9MICO</name>
<comment type="catalytic activity">
    <reaction evidence="6">
        <text>L-alanine + NAD(+) + H2O = pyruvate + NH4(+) + NADH + H(+)</text>
        <dbReference type="Rhea" id="RHEA:18405"/>
        <dbReference type="ChEBI" id="CHEBI:15361"/>
        <dbReference type="ChEBI" id="CHEBI:15377"/>
        <dbReference type="ChEBI" id="CHEBI:15378"/>
        <dbReference type="ChEBI" id="CHEBI:28938"/>
        <dbReference type="ChEBI" id="CHEBI:57540"/>
        <dbReference type="ChEBI" id="CHEBI:57945"/>
        <dbReference type="ChEBI" id="CHEBI:57972"/>
        <dbReference type="EC" id="1.4.1.1"/>
    </reaction>
</comment>
<dbReference type="EC" id="1.4.1.1" evidence="3 6"/>
<gene>
    <name evidence="9" type="primary">ald</name>
    <name evidence="9" type="ORF">R2Q92_04890</name>
</gene>
<dbReference type="Gene3D" id="3.40.50.720">
    <property type="entry name" value="NAD(P)-binding Rossmann-like Domain"/>
    <property type="match status" value="2"/>
</dbReference>
<dbReference type="PANTHER" id="PTHR42795:SF1">
    <property type="entry name" value="ALANINE DEHYDROGENASE"/>
    <property type="match status" value="1"/>
</dbReference>
<dbReference type="InterPro" id="IPR036291">
    <property type="entry name" value="NAD(P)-bd_dom_sf"/>
</dbReference>
<dbReference type="EMBL" id="JAWJYN010000001">
    <property type="protein sequence ID" value="MDZ8161163.1"/>
    <property type="molecule type" value="Genomic_DNA"/>
</dbReference>
<evidence type="ECO:0000313" key="10">
    <source>
        <dbReference type="Proteomes" id="UP001291912"/>
    </source>
</evidence>
<protein>
    <recommendedName>
        <fullName evidence="3 6">Alanine dehydrogenase</fullName>
        <ecNumber evidence="3 6">1.4.1.1</ecNumber>
    </recommendedName>
</protein>
<evidence type="ECO:0000259" key="8">
    <source>
        <dbReference type="SMART" id="SM01003"/>
    </source>
</evidence>
<evidence type="ECO:0000256" key="5">
    <source>
        <dbReference type="ARBA" id="ARBA00023027"/>
    </source>
</evidence>
<dbReference type="Proteomes" id="UP001291912">
    <property type="component" value="Unassembled WGS sequence"/>
</dbReference>
<comment type="pathway">
    <text evidence="1 6">Amino-acid degradation; L-alanine degradation via dehydrogenase pathway; NH(3) and pyruvate from L-alanine: step 1/1.</text>
</comment>
<dbReference type="PIRSF" id="PIRSF000183">
    <property type="entry name" value="Alanine_dh"/>
    <property type="match status" value="1"/>
</dbReference>
<keyword evidence="10" id="KW-1185">Reference proteome</keyword>
<evidence type="ECO:0000256" key="3">
    <source>
        <dbReference type="ARBA" id="ARBA00012897"/>
    </source>
</evidence>
<comment type="function">
    <text evidence="6">Catalyzes the reversible reductive amination of pyruvate to L-alanine.</text>
</comment>
<proteinExistence type="inferred from homology"/>
<evidence type="ECO:0000256" key="1">
    <source>
        <dbReference type="ARBA" id="ARBA00005206"/>
    </source>
</evidence>
<evidence type="ECO:0000256" key="4">
    <source>
        <dbReference type="ARBA" id="ARBA00023002"/>
    </source>
</evidence>
<dbReference type="InterPro" id="IPR008141">
    <property type="entry name" value="Ala_DH"/>
</dbReference>
<sequence>MIIGVPTEVKDSELRVGMTPVGVRELHDRGHTVLVQSGAGVGSGFPDEDYTTAGARIVDSADATWGEADLVVKVKEPVASEYARLRSDLTLFAYLHLAAVPDLTRALLDVGTSAIAYETVQLPDRSLPLLAPMSEIAGRLSVQAGVHHLMAPGGGRGILPGGVPGTARAHVVVIGGGVAGTNAAEMAVGLGAHVTVIDTSLPRLRQLDERFAGRIDTRVSTRTTIAEAVASADLVIGSVLIPGSAAPKLVTLDMVADMRTGSVLVDVAVDQGGCFEGTHPTTYSEPTYRVHGSVYYAVANMPGAVPLTSTVALTNATLPYTLTLAQHGTDAALDRDPALRAGLSTARGEIIDPRISL</sequence>
<dbReference type="PANTHER" id="PTHR42795">
    <property type="entry name" value="ALANINE DEHYDROGENASE"/>
    <property type="match status" value="1"/>
</dbReference>
<dbReference type="CDD" id="cd05305">
    <property type="entry name" value="L-AlaDH"/>
    <property type="match status" value="1"/>
</dbReference>
<dbReference type="InterPro" id="IPR007698">
    <property type="entry name" value="AlaDH/PNT_NAD(H)-bd"/>
</dbReference>
<keyword evidence="5 6" id="KW-0520">NAD</keyword>
<evidence type="ECO:0000259" key="7">
    <source>
        <dbReference type="SMART" id="SM01002"/>
    </source>
</evidence>
<dbReference type="SUPFAM" id="SSF51735">
    <property type="entry name" value="NAD(P)-binding Rossmann-fold domains"/>
    <property type="match status" value="1"/>
</dbReference>
<dbReference type="Pfam" id="PF05222">
    <property type="entry name" value="AlaDh_PNT_N"/>
    <property type="match status" value="1"/>
</dbReference>
<dbReference type="RefSeq" id="WP_194423807.1">
    <property type="nucleotide sequence ID" value="NZ_BAAAPT010000001.1"/>
</dbReference>
<dbReference type="NCBIfam" id="TIGR00518">
    <property type="entry name" value="alaDH"/>
    <property type="match status" value="1"/>
</dbReference>
<organism evidence="9 10">
    <name type="scientific">Microbacterium aquimaris</name>
    <dbReference type="NCBI Taxonomy" id="459816"/>
    <lineage>
        <taxon>Bacteria</taxon>
        <taxon>Bacillati</taxon>
        <taxon>Actinomycetota</taxon>
        <taxon>Actinomycetes</taxon>
        <taxon>Micrococcales</taxon>
        <taxon>Microbacteriaceae</taxon>
        <taxon>Microbacterium</taxon>
    </lineage>
</organism>
<comment type="caution">
    <text evidence="9">The sequence shown here is derived from an EMBL/GenBank/DDBJ whole genome shotgun (WGS) entry which is preliminary data.</text>
</comment>
<dbReference type="SMART" id="SM01003">
    <property type="entry name" value="AlaDh_PNT_N"/>
    <property type="match status" value="1"/>
</dbReference>
<dbReference type="PROSITE" id="PS00837">
    <property type="entry name" value="ALADH_PNT_2"/>
    <property type="match status" value="1"/>
</dbReference>
<dbReference type="InterPro" id="IPR008143">
    <property type="entry name" value="Ala_DH/PNT_CS2"/>
</dbReference>
<keyword evidence="4 6" id="KW-0560">Oxidoreductase</keyword>
<accession>A0ABU5N510</accession>
<dbReference type="SMART" id="SM01002">
    <property type="entry name" value="AlaDh_PNT_C"/>
    <property type="match status" value="1"/>
</dbReference>
<feature type="domain" description="Alanine dehydrogenase/pyridine nucleotide transhydrogenase N-terminal" evidence="8">
    <location>
        <begin position="4"/>
        <end position="137"/>
    </location>
</feature>
<dbReference type="Pfam" id="PF01262">
    <property type="entry name" value="AlaDh_PNT_C"/>
    <property type="match status" value="1"/>
</dbReference>
<dbReference type="SUPFAM" id="SSF52283">
    <property type="entry name" value="Formate/glycerate dehydrogenase catalytic domain-like"/>
    <property type="match status" value="1"/>
</dbReference>